<dbReference type="PANTHER" id="PTHR30055:SF235">
    <property type="entry name" value="TRANSCRIPTIONAL REGULATORY PROTEIN"/>
    <property type="match status" value="1"/>
</dbReference>
<dbReference type="STRING" id="1192034.CAP_1577"/>
<keyword evidence="5" id="KW-1185">Reference proteome</keyword>
<dbReference type="GO" id="GO:0000976">
    <property type="term" value="F:transcription cis-regulatory region binding"/>
    <property type="evidence" value="ECO:0007669"/>
    <property type="project" value="TreeGrafter"/>
</dbReference>
<evidence type="ECO:0000313" key="4">
    <source>
        <dbReference type="EMBL" id="EYF06880.1"/>
    </source>
</evidence>
<dbReference type="PANTHER" id="PTHR30055">
    <property type="entry name" value="HTH-TYPE TRANSCRIPTIONAL REGULATOR RUTR"/>
    <property type="match status" value="1"/>
</dbReference>
<accession>A0A017TDJ0</accession>
<feature type="domain" description="HTH tetR-type" evidence="3">
    <location>
        <begin position="14"/>
        <end position="74"/>
    </location>
</feature>
<dbReference type="Gene3D" id="1.10.357.10">
    <property type="entry name" value="Tetracycline Repressor, domain 2"/>
    <property type="match status" value="1"/>
</dbReference>
<proteinExistence type="predicted"/>
<protein>
    <submittedName>
        <fullName evidence="4">Transcriptional regulator, TetR family</fullName>
    </submittedName>
</protein>
<keyword evidence="1 2" id="KW-0238">DNA-binding</keyword>
<evidence type="ECO:0000313" key="5">
    <source>
        <dbReference type="Proteomes" id="UP000019678"/>
    </source>
</evidence>
<dbReference type="SUPFAM" id="SSF46689">
    <property type="entry name" value="Homeodomain-like"/>
    <property type="match status" value="1"/>
</dbReference>
<evidence type="ECO:0000256" key="1">
    <source>
        <dbReference type="ARBA" id="ARBA00023125"/>
    </source>
</evidence>
<dbReference type="PRINTS" id="PR00455">
    <property type="entry name" value="HTHTETR"/>
</dbReference>
<dbReference type="InterPro" id="IPR009057">
    <property type="entry name" value="Homeodomain-like_sf"/>
</dbReference>
<dbReference type="GO" id="GO:0003700">
    <property type="term" value="F:DNA-binding transcription factor activity"/>
    <property type="evidence" value="ECO:0007669"/>
    <property type="project" value="TreeGrafter"/>
</dbReference>
<name>A0A017TDJ0_9BACT</name>
<reference evidence="4 5" key="1">
    <citation type="submission" date="2013-05" db="EMBL/GenBank/DDBJ databases">
        <title>Genome assembly of Chondromyces apiculatus DSM 436.</title>
        <authorList>
            <person name="Sharma G."/>
            <person name="Khatri I."/>
            <person name="Kaur C."/>
            <person name="Mayilraj S."/>
            <person name="Subramanian S."/>
        </authorList>
    </citation>
    <scope>NUCLEOTIDE SEQUENCE [LARGE SCALE GENOMIC DNA]</scope>
    <source>
        <strain evidence="4 5">DSM 436</strain>
    </source>
</reference>
<sequence>MVKPPPPSRPRSAEQTRAEILRAARHAFATRGYAQSGVREIAADAGITAALIVRYFGSKKDLFLTVLAAEMHVTGFFEAGRERFGEHVIEYLTRKPTRDDDTLSILLLGAGDEEIRADVTRVFQEQITKPLAEWLGGPDAEARAALILSVISGLWMYRVLLPLDPLTASMTPATKTRLATMLQALVDT</sequence>
<dbReference type="Pfam" id="PF00440">
    <property type="entry name" value="TetR_N"/>
    <property type="match status" value="1"/>
</dbReference>
<evidence type="ECO:0000259" key="3">
    <source>
        <dbReference type="PROSITE" id="PS50977"/>
    </source>
</evidence>
<dbReference type="InterPro" id="IPR050109">
    <property type="entry name" value="HTH-type_TetR-like_transc_reg"/>
</dbReference>
<dbReference type="SUPFAM" id="SSF48498">
    <property type="entry name" value="Tetracyclin repressor-like, C-terminal domain"/>
    <property type="match status" value="1"/>
</dbReference>
<organism evidence="4 5">
    <name type="scientific">Chondromyces apiculatus DSM 436</name>
    <dbReference type="NCBI Taxonomy" id="1192034"/>
    <lineage>
        <taxon>Bacteria</taxon>
        <taxon>Pseudomonadati</taxon>
        <taxon>Myxococcota</taxon>
        <taxon>Polyangia</taxon>
        <taxon>Polyangiales</taxon>
        <taxon>Polyangiaceae</taxon>
        <taxon>Chondromyces</taxon>
    </lineage>
</organism>
<comment type="caution">
    <text evidence="4">The sequence shown here is derived from an EMBL/GenBank/DDBJ whole genome shotgun (WGS) entry which is preliminary data.</text>
</comment>
<dbReference type="InterPro" id="IPR041678">
    <property type="entry name" value="TetR_C_16"/>
</dbReference>
<feature type="DNA-binding region" description="H-T-H motif" evidence="2">
    <location>
        <begin position="37"/>
        <end position="56"/>
    </location>
</feature>
<dbReference type="Pfam" id="PF17920">
    <property type="entry name" value="TetR_C_16"/>
    <property type="match status" value="1"/>
</dbReference>
<evidence type="ECO:0000256" key="2">
    <source>
        <dbReference type="PROSITE-ProRule" id="PRU00335"/>
    </source>
</evidence>
<dbReference type="Proteomes" id="UP000019678">
    <property type="component" value="Unassembled WGS sequence"/>
</dbReference>
<dbReference type="PROSITE" id="PS50977">
    <property type="entry name" value="HTH_TETR_2"/>
    <property type="match status" value="1"/>
</dbReference>
<dbReference type="eggNOG" id="COG1309">
    <property type="taxonomic scope" value="Bacteria"/>
</dbReference>
<dbReference type="InterPro" id="IPR036271">
    <property type="entry name" value="Tet_transcr_reg_TetR-rel_C_sf"/>
</dbReference>
<dbReference type="EMBL" id="ASRX01000014">
    <property type="protein sequence ID" value="EYF06880.1"/>
    <property type="molecule type" value="Genomic_DNA"/>
</dbReference>
<dbReference type="AlphaFoldDB" id="A0A017TDJ0"/>
<dbReference type="InterPro" id="IPR001647">
    <property type="entry name" value="HTH_TetR"/>
</dbReference>
<gene>
    <name evidence="4" type="ORF">CAP_1577</name>
</gene>